<dbReference type="Proteomes" id="UP000218731">
    <property type="component" value="Plasmid pKF715C"/>
</dbReference>
<keyword evidence="2" id="KW-0614">Plasmid</keyword>
<evidence type="ECO:0000313" key="2">
    <source>
        <dbReference type="EMBL" id="BAW27445.1"/>
    </source>
</evidence>
<sequence>MDNLLTNVLAQSIHMAAAFAAPAEPLPNNDPANMLDNANGNGSGSGNGEHQLDDIKSVFTDEMRVEAAAIVGEWADTDALDENEGFGDRLYALVVGSATDGDGEKEMTEDESEYAADLAQLVGDYLEDRGIDVGDIDELLDNFDNDVAARVHDVLLDKMPQGDDDMLDATERFVHGDADDDAMMDATYRKVLAIRQGKKVRINKRIGGAVKLTAGQKAAVRKMQRKAFSGSAKRKRAKSMRIRMKMIGK</sequence>
<accession>A0A1L7NPN3</accession>
<evidence type="ECO:0000313" key="3">
    <source>
        <dbReference type="Proteomes" id="UP000218731"/>
    </source>
</evidence>
<proteinExistence type="predicted"/>
<dbReference type="RefSeq" id="WP_096427178.1">
    <property type="nucleotide sequence ID" value="NZ_AP015032.1"/>
</dbReference>
<feature type="region of interest" description="Disordered" evidence="1">
    <location>
        <begin position="28"/>
        <end position="52"/>
    </location>
</feature>
<name>A0A1L7NPN3_PSEPU</name>
<dbReference type="AlphaFoldDB" id="A0A1L7NPN3"/>
<organism evidence="2 3">
    <name type="scientific">Pseudomonas putida</name>
    <name type="common">Arthrobacter siderocapsulatus</name>
    <dbReference type="NCBI Taxonomy" id="303"/>
    <lineage>
        <taxon>Bacteria</taxon>
        <taxon>Pseudomonadati</taxon>
        <taxon>Pseudomonadota</taxon>
        <taxon>Gammaproteobacteria</taxon>
        <taxon>Pseudomonadales</taxon>
        <taxon>Pseudomonadaceae</taxon>
        <taxon>Pseudomonas</taxon>
    </lineage>
</organism>
<reference evidence="2 3" key="1">
    <citation type="submission" date="2015-11" db="EMBL/GenBank/DDBJ databases">
        <title>Complete genome sequencing of a biphenyl-degrading bacterium, Pseudomonas putida KF715 (=NBRC110667).</title>
        <authorList>
            <person name="Suenaga H."/>
            <person name="Fujihara N."/>
            <person name="Watanabe T."/>
            <person name="Hirose J."/>
            <person name="Kimura N."/>
            <person name="Yamazoe A."/>
            <person name="Hosoyama A."/>
            <person name="Shimodaira J."/>
            <person name="Furukawa K."/>
        </authorList>
    </citation>
    <scope>NUCLEOTIDE SEQUENCE [LARGE SCALE GENOMIC DNA]</scope>
    <source>
        <strain evidence="2 3">KF715</strain>
        <plasmid evidence="3">Plasmid pkf715c dna</plasmid>
    </source>
</reference>
<evidence type="ECO:0000256" key="1">
    <source>
        <dbReference type="SAM" id="MobiDB-lite"/>
    </source>
</evidence>
<dbReference type="EMBL" id="AP015032">
    <property type="protein sequence ID" value="BAW27445.1"/>
    <property type="molecule type" value="Genomic_DNA"/>
</dbReference>
<gene>
    <name evidence="2" type="ORF">KF715C_pC120</name>
</gene>
<geneLocation type="plasmid" evidence="3">
    <name>pkf715c dna</name>
</geneLocation>
<protein>
    <submittedName>
        <fullName evidence="2">Uncharacterized protein</fullName>
    </submittedName>
</protein>